<dbReference type="EMBL" id="JAWHQM010000024">
    <property type="protein sequence ID" value="KAK5632341.1"/>
    <property type="molecule type" value="Genomic_DNA"/>
</dbReference>
<comment type="caution">
    <text evidence="1">The sequence shown here is derived from an EMBL/GenBank/DDBJ whole genome shotgun (WGS) entry which is preliminary data.</text>
</comment>
<accession>A0AAN7UT33</accession>
<evidence type="ECO:0000313" key="1">
    <source>
        <dbReference type="EMBL" id="KAK5632341.1"/>
    </source>
</evidence>
<name>A0AAN7UT33_9PEZI</name>
<sequence length="92" mass="10408">MKTAKSLDKVSTSFIIVDSCVTDKMKVFIYQFVFASSFFLSLSEAHGDHGTCKAFPGTTAVSVLLYGQPEFYVLNMRLINSFDMRMGLFWDQ</sequence>
<protein>
    <submittedName>
        <fullName evidence="1">Uncharacterized protein</fullName>
    </submittedName>
</protein>
<keyword evidence="2" id="KW-1185">Reference proteome</keyword>
<organism evidence="1 2">
    <name type="scientific">Xylaria bambusicola</name>
    <dbReference type="NCBI Taxonomy" id="326684"/>
    <lineage>
        <taxon>Eukaryota</taxon>
        <taxon>Fungi</taxon>
        <taxon>Dikarya</taxon>
        <taxon>Ascomycota</taxon>
        <taxon>Pezizomycotina</taxon>
        <taxon>Sordariomycetes</taxon>
        <taxon>Xylariomycetidae</taxon>
        <taxon>Xylariales</taxon>
        <taxon>Xylariaceae</taxon>
        <taxon>Xylaria</taxon>
    </lineage>
</organism>
<dbReference type="AlphaFoldDB" id="A0AAN7UT33"/>
<dbReference type="Proteomes" id="UP001305414">
    <property type="component" value="Unassembled WGS sequence"/>
</dbReference>
<proteinExistence type="predicted"/>
<gene>
    <name evidence="1" type="ORF">RRF57_008055</name>
</gene>
<evidence type="ECO:0000313" key="2">
    <source>
        <dbReference type="Proteomes" id="UP001305414"/>
    </source>
</evidence>
<reference evidence="1 2" key="1">
    <citation type="submission" date="2023-10" db="EMBL/GenBank/DDBJ databases">
        <title>Draft genome sequence of Xylaria bambusicola isolate GMP-LS, the root and basal stem rot pathogen of sugarcane in Indonesia.</title>
        <authorList>
            <person name="Selvaraj P."/>
            <person name="Muralishankar V."/>
            <person name="Muruganantham S."/>
            <person name="Sp S."/>
            <person name="Haryani S."/>
            <person name="Lau K.J.X."/>
            <person name="Naqvi N.I."/>
        </authorList>
    </citation>
    <scope>NUCLEOTIDE SEQUENCE [LARGE SCALE GENOMIC DNA]</scope>
    <source>
        <strain evidence="1">GMP-LS</strain>
    </source>
</reference>